<sequence>MHGKHQLMRNFYETIMPIYQQLASDELLERCARCLTGNSKEILHSVIWNKCSKKTSASLCRVKIAVADAVCKFNVGSLKSLESVQEENNILLNKKSRYLAMWRDYRRVYQRRRKKSVAFELAKKNKLARKRKEYYFFKKEGVT</sequence>
<protein>
    <submittedName>
        <fullName evidence="1">Uncharacterized protein</fullName>
    </submittedName>
</protein>
<organism evidence="1 2">
    <name type="scientific">Araneus ventricosus</name>
    <name type="common">Orbweaver spider</name>
    <name type="synonym">Epeira ventricosa</name>
    <dbReference type="NCBI Taxonomy" id="182803"/>
    <lineage>
        <taxon>Eukaryota</taxon>
        <taxon>Metazoa</taxon>
        <taxon>Ecdysozoa</taxon>
        <taxon>Arthropoda</taxon>
        <taxon>Chelicerata</taxon>
        <taxon>Arachnida</taxon>
        <taxon>Araneae</taxon>
        <taxon>Araneomorphae</taxon>
        <taxon>Entelegynae</taxon>
        <taxon>Araneoidea</taxon>
        <taxon>Araneidae</taxon>
        <taxon>Araneus</taxon>
    </lineage>
</organism>
<name>A0A4Y2TM41_ARAVE</name>
<keyword evidence="2" id="KW-1185">Reference proteome</keyword>
<evidence type="ECO:0000313" key="1">
    <source>
        <dbReference type="EMBL" id="GBO01332.1"/>
    </source>
</evidence>
<accession>A0A4Y2TM41</accession>
<proteinExistence type="predicted"/>
<dbReference type="Proteomes" id="UP000499080">
    <property type="component" value="Unassembled WGS sequence"/>
</dbReference>
<dbReference type="OrthoDB" id="6434791at2759"/>
<reference evidence="1 2" key="1">
    <citation type="journal article" date="2019" name="Sci. Rep.">
        <title>Orb-weaving spider Araneus ventricosus genome elucidates the spidroin gene catalogue.</title>
        <authorList>
            <person name="Kono N."/>
            <person name="Nakamura H."/>
            <person name="Ohtoshi R."/>
            <person name="Moran D.A.P."/>
            <person name="Shinohara A."/>
            <person name="Yoshida Y."/>
            <person name="Fujiwara M."/>
            <person name="Mori M."/>
            <person name="Tomita M."/>
            <person name="Arakawa K."/>
        </authorList>
    </citation>
    <scope>NUCLEOTIDE SEQUENCE [LARGE SCALE GENOMIC DNA]</scope>
</reference>
<dbReference type="EMBL" id="BGPR01029520">
    <property type="protein sequence ID" value="GBO01332.1"/>
    <property type="molecule type" value="Genomic_DNA"/>
</dbReference>
<dbReference type="AlphaFoldDB" id="A0A4Y2TM41"/>
<gene>
    <name evidence="1" type="ORF">AVEN_121833_1</name>
</gene>
<comment type="caution">
    <text evidence="1">The sequence shown here is derived from an EMBL/GenBank/DDBJ whole genome shotgun (WGS) entry which is preliminary data.</text>
</comment>
<evidence type="ECO:0000313" key="2">
    <source>
        <dbReference type="Proteomes" id="UP000499080"/>
    </source>
</evidence>